<evidence type="ECO:0000256" key="2">
    <source>
        <dbReference type="ARBA" id="ARBA00022603"/>
    </source>
</evidence>
<dbReference type="SUPFAM" id="SSF53335">
    <property type="entry name" value="S-adenosyl-L-methionine-dependent methyltransferases"/>
    <property type="match status" value="1"/>
</dbReference>
<feature type="region of interest" description="Disordered" evidence="6">
    <location>
        <begin position="282"/>
        <end position="310"/>
    </location>
</feature>
<dbReference type="PANTHER" id="PTHR35133:SF5">
    <property type="entry name" value="PROTEIN EFFECTOR OF TRANSCRIPTION 2-LIKE"/>
    <property type="match status" value="1"/>
</dbReference>
<accession>A0A6A2ZJR0</accession>
<feature type="compositionally biased region" description="Basic residues" evidence="6">
    <location>
        <begin position="282"/>
        <end position="293"/>
    </location>
</feature>
<comment type="similarity">
    <text evidence="5">Belongs to the class I-like SAM-binding methyltransferase superfamily. Cation-dependent O-methyltransferase family.</text>
</comment>
<dbReference type="GO" id="GO:0032259">
    <property type="term" value="P:methylation"/>
    <property type="evidence" value="ECO:0007669"/>
    <property type="project" value="UniProtKB-KW"/>
</dbReference>
<dbReference type="AlphaFoldDB" id="A0A6A2ZJR0"/>
<evidence type="ECO:0000256" key="4">
    <source>
        <dbReference type="ARBA" id="ARBA00022691"/>
    </source>
</evidence>
<keyword evidence="3" id="KW-0808">Transferase</keyword>
<dbReference type="InterPro" id="IPR038909">
    <property type="entry name" value="Effector_transcript"/>
</dbReference>
<name>A0A6A2ZJR0_HIBSY</name>
<protein>
    <submittedName>
        <fullName evidence="7">Uncharacterized protein</fullName>
    </submittedName>
</protein>
<proteinExistence type="inferred from homology"/>
<keyword evidence="2" id="KW-0489">Methyltransferase</keyword>
<dbReference type="InterPro" id="IPR002935">
    <property type="entry name" value="SAM_O-MeTrfase"/>
</dbReference>
<reference evidence="7" key="1">
    <citation type="submission" date="2019-09" db="EMBL/GenBank/DDBJ databases">
        <title>Draft genome information of white flower Hibiscus syriacus.</title>
        <authorList>
            <person name="Kim Y.-M."/>
        </authorList>
    </citation>
    <scope>NUCLEOTIDE SEQUENCE [LARGE SCALE GENOMIC DNA]</scope>
    <source>
        <strain evidence="7">YM2019G1</strain>
    </source>
</reference>
<dbReference type="GO" id="GO:0003677">
    <property type="term" value="F:DNA binding"/>
    <property type="evidence" value="ECO:0007669"/>
    <property type="project" value="InterPro"/>
</dbReference>
<comment type="caution">
    <text evidence="7">The sequence shown here is derived from an EMBL/GenBank/DDBJ whole genome shotgun (WGS) entry which is preliminary data.</text>
</comment>
<comment type="cofactor">
    <cofactor evidence="1">
        <name>a divalent metal cation</name>
        <dbReference type="ChEBI" id="CHEBI:60240"/>
    </cofactor>
</comment>
<evidence type="ECO:0000256" key="3">
    <source>
        <dbReference type="ARBA" id="ARBA00022679"/>
    </source>
</evidence>
<dbReference type="Pfam" id="PF01596">
    <property type="entry name" value="Methyltransf_3"/>
    <property type="match status" value="1"/>
</dbReference>
<organism evidence="7 8">
    <name type="scientific">Hibiscus syriacus</name>
    <name type="common">Rose of Sharon</name>
    <dbReference type="NCBI Taxonomy" id="106335"/>
    <lineage>
        <taxon>Eukaryota</taxon>
        <taxon>Viridiplantae</taxon>
        <taxon>Streptophyta</taxon>
        <taxon>Embryophyta</taxon>
        <taxon>Tracheophyta</taxon>
        <taxon>Spermatophyta</taxon>
        <taxon>Magnoliopsida</taxon>
        <taxon>eudicotyledons</taxon>
        <taxon>Gunneridae</taxon>
        <taxon>Pentapetalae</taxon>
        <taxon>rosids</taxon>
        <taxon>malvids</taxon>
        <taxon>Malvales</taxon>
        <taxon>Malvaceae</taxon>
        <taxon>Malvoideae</taxon>
        <taxon>Hibiscus</taxon>
    </lineage>
</organism>
<dbReference type="Gene3D" id="3.40.50.150">
    <property type="entry name" value="Vaccinia Virus protein VP39"/>
    <property type="match status" value="2"/>
</dbReference>
<evidence type="ECO:0000313" key="7">
    <source>
        <dbReference type="EMBL" id="KAE8691382.1"/>
    </source>
</evidence>
<evidence type="ECO:0000256" key="1">
    <source>
        <dbReference type="ARBA" id="ARBA00001968"/>
    </source>
</evidence>
<keyword evidence="8" id="KW-1185">Reference proteome</keyword>
<evidence type="ECO:0000256" key="6">
    <source>
        <dbReference type="SAM" id="MobiDB-lite"/>
    </source>
</evidence>
<dbReference type="GO" id="GO:0008171">
    <property type="term" value="F:O-methyltransferase activity"/>
    <property type="evidence" value="ECO:0007669"/>
    <property type="project" value="InterPro"/>
</dbReference>
<gene>
    <name evidence="7" type="ORF">F3Y22_tig00110890pilonHSYRG01178</name>
</gene>
<dbReference type="PANTHER" id="PTHR35133">
    <property type="entry name" value="PROTEIN EFFECTOR OF TRANSCRIPTION 2-RELATED"/>
    <property type="match status" value="1"/>
</dbReference>
<evidence type="ECO:0000313" key="8">
    <source>
        <dbReference type="Proteomes" id="UP000436088"/>
    </source>
</evidence>
<dbReference type="InterPro" id="IPR029063">
    <property type="entry name" value="SAM-dependent_MTases_sf"/>
</dbReference>
<keyword evidence="4" id="KW-0949">S-adenosyl-L-methionine</keyword>
<dbReference type="Pfam" id="PF19239">
    <property type="entry name" value="GIY_YIG_domain"/>
    <property type="match status" value="1"/>
</dbReference>
<dbReference type="GO" id="GO:0006355">
    <property type="term" value="P:regulation of DNA-templated transcription"/>
    <property type="evidence" value="ECO:0007669"/>
    <property type="project" value="InterPro"/>
</dbReference>
<dbReference type="EMBL" id="VEPZ02001149">
    <property type="protein sequence ID" value="KAE8691382.1"/>
    <property type="molecule type" value="Genomic_DNA"/>
</dbReference>
<sequence length="690" mass="77182">MGSARFADAVTRYNREDHKQTKHDSHFSKWKILIGPHDWEDHSMGKEGVTRYRVENLPKSSSSGLYELAIYRTNSSTRDHHGKLDPDKVLVVYLGEADNVRTRLQQYGRTGAHLGRNGSADQVCGCFEDIFARGYSIGYRWAPMENKADARRTEAQLLNTFDYAWNKGSNGVRRHNDILRKLDRHASNLTKLANFSRKHLPFLQKQVGIKIKSSKLLSDDNEFSKHTDGESRQFLQQVFKFSRSQPRLVSDHGGSDKNDTITCGVVLEDGSICRRPSAKGRKRCAEHKGKKTKWSSTRSSTSETTEPHKGDYPGIEHCDPICGFAMIDDSLCSRHTVSGRKRCDLHKGRRVYSSDSETTRYQAVPYAVFDSYSDEDSVFDANSRFNSSNQNNCSNSSSRSICGAPTCKGTPCKRTVNGNGRCWQHLNYSGSGSSNSIRHYVDSDTSICGAPTHNGSICQVTVKGNGRYFMSTAPDTAQLMGMLPKLVNTKKTIEIGVYTGYSHLLTALSIPRDAMIRGIDPDREAYEIGLPIFQKAGMERKINFIESKALPLVKVGGLIVFDDTLWGGTVVQPEEDVPRKRKESWRSIIEFNKSISTDQRVEISLVPLVMGSPSAGAFVDLVPNYLASIANKKSRLEARRIKILHDADNYYPLDLKKVVVALQGLMLFIAHRSINAAETRVDTRNTQAAN</sequence>
<evidence type="ECO:0000256" key="5">
    <source>
        <dbReference type="ARBA" id="ARBA00023453"/>
    </source>
</evidence>
<feature type="compositionally biased region" description="Low complexity" evidence="6">
    <location>
        <begin position="294"/>
        <end position="304"/>
    </location>
</feature>
<dbReference type="Proteomes" id="UP000436088">
    <property type="component" value="Unassembled WGS sequence"/>
</dbReference>